<evidence type="ECO:0000256" key="2">
    <source>
        <dbReference type="ARBA" id="ARBA00010400"/>
    </source>
</evidence>
<dbReference type="OrthoDB" id="126861at2759"/>
<dbReference type="AlphaFoldDB" id="A0A081ATR7"/>
<comment type="domain">
    <text evidence="5">The RxLR-dEER motif acts to carry the protein into the host cell cytoplasm through binding to cell surface phosphatidylinositol-3-phosphate.</text>
</comment>
<dbReference type="Pfam" id="PF16810">
    <property type="entry name" value="RXLR"/>
    <property type="match status" value="1"/>
</dbReference>
<gene>
    <name evidence="6" type="ORF">F444_03573</name>
</gene>
<evidence type="ECO:0000256" key="1">
    <source>
        <dbReference type="ARBA" id="ARBA00004613"/>
    </source>
</evidence>
<dbReference type="EMBL" id="ANJA01000741">
    <property type="protein sequence ID" value="ETO82278.1"/>
    <property type="molecule type" value="Genomic_DNA"/>
</dbReference>
<evidence type="ECO:0000256" key="3">
    <source>
        <dbReference type="ARBA" id="ARBA00022525"/>
    </source>
</evidence>
<comment type="similarity">
    <text evidence="2 5">Belongs to the RxLR effector family.</text>
</comment>
<sequence>MRLRYMCILGSAPCGQRLWEIQTTRFRRAHGATTETKGDKDLDEVRTINLRQILGLEENIFASKIISRMRDDRAFKLEMFGKWQQEGLSVGEIAQKLKVSRSKVNLKLLLEYINHANPPRVSEVTRNRKVTFGGKDVRYYDTDEMLEWLKHFGR</sequence>
<proteinExistence type="inferred from homology"/>
<protein>
    <recommendedName>
        <fullName evidence="5">RxLR effector protein</fullName>
    </recommendedName>
</protein>
<reference evidence="6 7" key="1">
    <citation type="submission" date="2013-11" db="EMBL/GenBank/DDBJ databases">
        <title>The Genome Sequence of Phytophthora parasitica P1976.</title>
        <authorList>
            <consortium name="The Broad Institute Genomics Platform"/>
            <person name="Russ C."/>
            <person name="Tyler B."/>
            <person name="Panabieres F."/>
            <person name="Shan W."/>
            <person name="Tripathy S."/>
            <person name="Grunwald N."/>
            <person name="Machado M."/>
            <person name="Johnson C.S."/>
            <person name="Walker B."/>
            <person name="Young S."/>
            <person name="Zeng Q."/>
            <person name="Gargeya S."/>
            <person name="Fitzgerald M."/>
            <person name="Haas B."/>
            <person name="Abouelleil A."/>
            <person name="Allen A.W."/>
            <person name="Alvarado L."/>
            <person name="Arachchi H.M."/>
            <person name="Berlin A.M."/>
            <person name="Chapman S.B."/>
            <person name="Gainer-Dewar J."/>
            <person name="Goldberg J."/>
            <person name="Griggs A."/>
            <person name="Gujja S."/>
            <person name="Hansen M."/>
            <person name="Howarth C."/>
            <person name="Imamovic A."/>
            <person name="Ireland A."/>
            <person name="Larimer J."/>
            <person name="McCowan C."/>
            <person name="Murphy C."/>
            <person name="Pearson M."/>
            <person name="Poon T.W."/>
            <person name="Priest M."/>
            <person name="Roberts A."/>
            <person name="Saif S."/>
            <person name="Shea T."/>
            <person name="Sisk P."/>
            <person name="Sykes S."/>
            <person name="Wortman J."/>
            <person name="Nusbaum C."/>
            <person name="Birren B."/>
        </authorList>
    </citation>
    <scope>NUCLEOTIDE SEQUENCE [LARGE SCALE GENOMIC DNA]</scope>
    <source>
        <strain evidence="6 7">P1976</strain>
    </source>
</reference>
<keyword evidence="4" id="KW-0732">Signal</keyword>
<dbReference type="Proteomes" id="UP000028582">
    <property type="component" value="Unassembled WGS sequence"/>
</dbReference>
<organism evidence="6 7">
    <name type="scientific">Phytophthora nicotianae P1976</name>
    <dbReference type="NCBI Taxonomy" id="1317066"/>
    <lineage>
        <taxon>Eukaryota</taxon>
        <taxon>Sar</taxon>
        <taxon>Stramenopiles</taxon>
        <taxon>Oomycota</taxon>
        <taxon>Peronosporomycetes</taxon>
        <taxon>Peronosporales</taxon>
        <taxon>Peronosporaceae</taxon>
        <taxon>Phytophthora</taxon>
    </lineage>
</organism>
<keyword evidence="3 5" id="KW-0964">Secreted</keyword>
<comment type="subcellular location">
    <subcellularLocation>
        <location evidence="1 5">Secreted</location>
    </subcellularLocation>
</comment>
<evidence type="ECO:0000313" key="7">
    <source>
        <dbReference type="Proteomes" id="UP000028582"/>
    </source>
</evidence>
<comment type="function">
    <text evidence="5">Effector that suppresses plant defense responses during pathogen infection.</text>
</comment>
<evidence type="ECO:0000256" key="4">
    <source>
        <dbReference type="ARBA" id="ARBA00022729"/>
    </source>
</evidence>
<dbReference type="InterPro" id="IPR031825">
    <property type="entry name" value="RXLR"/>
</dbReference>
<evidence type="ECO:0000256" key="5">
    <source>
        <dbReference type="RuleBase" id="RU367124"/>
    </source>
</evidence>
<evidence type="ECO:0000313" key="6">
    <source>
        <dbReference type="EMBL" id="ETO82278.1"/>
    </source>
</evidence>
<accession>A0A081ATR7</accession>
<name>A0A081ATR7_PHYNI</name>
<comment type="caution">
    <text evidence="6">The sequence shown here is derived from an EMBL/GenBank/DDBJ whole genome shotgun (WGS) entry which is preliminary data.</text>
</comment>